<organism evidence="2 3">
    <name type="scientific">Tepidiforma thermophila (strain KCTC 52669 / CGMCC 1.13589 / G233)</name>
    <dbReference type="NCBI Taxonomy" id="2761530"/>
    <lineage>
        <taxon>Bacteria</taxon>
        <taxon>Bacillati</taxon>
        <taxon>Chloroflexota</taxon>
        <taxon>Tepidiformia</taxon>
        <taxon>Tepidiformales</taxon>
        <taxon>Tepidiformaceae</taxon>
        <taxon>Tepidiforma</taxon>
    </lineage>
</organism>
<evidence type="ECO:0000313" key="2">
    <source>
        <dbReference type="EMBL" id="PFG75323.1"/>
    </source>
</evidence>
<gene>
    <name evidence="2" type="ORF">A9A59_2591</name>
</gene>
<keyword evidence="1" id="KW-1133">Transmembrane helix</keyword>
<name>A0A2A9HIV4_TEPT2</name>
<feature type="transmembrane region" description="Helical" evidence="1">
    <location>
        <begin position="44"/>
        <end position="63"/>
    </location>
</feature>
<keyword evidence="1" id="KW-0472">Membrane</keyword>
<keyword evidence="1" id="KW-0812">Transmembrane</keyword>
<accession>A0A2A9HIV4</accession>
<feature type="transmembrane region" description="Helical" evidence="1">
    <location>
        <begin position="21"/>
        <end position="38"/>
    </location>
</feature>
<sequence>MERRNWLTRMHEDEAGHATSAAGALIAGAGAVVLGIGAANDTGWLAVAGGIIAGVGLVAWELLRHVAIDQKLMGRLDRLER</sequence>
<protein>
    <submittedName>
        <fullName evidence="2">Uncharacterized protein</fullName>
    </submittedName>
</protein>
<proteinExistence type="predicted"/>
<comment type="caution">
    <text evidence="2">The sequence shown here is derived from an EMBL/GenBank/DDBJ whole genome shotgun (WGS) entry which is preliminary data.</text>
</comment>
<keyword evidence="3" id="KW-1185">Reference proteome</keyword>
<dbReference type="AlphaFoldDB" id="A0A2A9HIV4"/>
<evidence type="ECO:0000256" key="1">
    <source>
        <dbReference type="SAM" id="Phobius"/>
    </source>
</evidence>
<dbReference type="EMBL" id="PDJQ01000001">
    <property type="protein sequence ID" value="PFG75323.1"/>
    <property type="molecule type" value="Genomic_DNA"/>
</dbReference>
<reference evidence="2 3" key="1">
    <citation type="submission" date="2017-09" db="EMBL/GenBank/DDBJ databases">
        <title>Sequencing the genomes of two abundant thermophiles in Great Basin hot springs: Thermocrinis jamiesonii and novel Chloroflexi Thermoflexus hugenholtzii.</title>
        <authorList>
            <person name="Hedlund B."/>
        </authorList>
    </citation>
    <scope>NUCLEOTIDE SEQUENCE [LARGE SCALE GENOMIC DNA]</scope>
    <source>
        <strain evidence="2 3">G233</strain>
    </source>
</reference>
<evidence type="ECO:0000313" key="3">
    <source>
        <dbReference type="Proteomes" id="UP000223071"/>
    </source>
</evidence>
<dbReference type="RefSeq" id="WP_098504644.1">
    <property type="nucleotide sequence ID" value="NZ_PDJQ01000001.1"/>
</dbReference>
<dbReference type="Proteomes" id="UP000223071">
    <property type="component" value="Unassembled WGS sequence"/>
</dbReference>